<gene>
    <name evidence="2" type="ORF">M422DRAFT_261858</name>
</gene>
<organism evidence="2 3">
    <name type="scientific">Sphaerobolus stellatus (strain SS14)</name>
    <dbReference type="NCBI Taxonomy" id="990650"/>
    <lineage>
        <taxon>Eukaryota</taxon>
        <taxon>Fungi</taxon>
        <taxon>Dikarya</taxon>
        <taxon>Basidiomycota</taxon>
        <taxon>Agaricomycotina</taxon>
        <taxon>Agaricomycetes</taxon>
        <taxon>Phallomycetidae</taxon>
        <taxon>Geastrales</taxon>
        <taxon>Sphaerobolaceae</taxon>
        <taxon>Sphaerobolus</taxon>
    </lineage>
</organism>
<proteinExistence type="predicted"/>
<reference evidence="2 3" key="1">
    <citation type="submission" date="2014-06" db="EMBL/GenBank/DDBJ databases">
        <title>Evolutionary Origins and Diversification of the Mycorrhizal Mutualists.</title>
        <authorList>
            <consortium name="DOE Joint Genome Institute"/>
            <consortium name="Mycorrhizal Genomics Consortium"/>
            <person name="Kohler A."/>
            <person name="Kuo A."/>
            <person name="Nagy L.G."/>
            <person name="Floudas D."/>
            <person name="Copeland A."/>
            <person name="Barry K.W."/>
            <person name="Cichocki N."/>
            <person name="Veneault-Fourrey C."/>
            <person name="LaButti K."/>
            <person name="Lindquist E.A."/>
            <person name="Lipzen A."/>
            <person name="Lundell T."/>
            <person name="Morin E."/>
            <person name="Murat C."/>
            <person name="Riley R."/>
            <person name="Ohm R."/>
            <person name="Sun H."/>
            <person name="Tunlid A."/>
            <person name="Henrissat B."/>
            <person name="Grigoriev I.V."/>
            <person name="Hibbett D.S."/>
            <person name="Martin F."/>
        </authorList>
    </citation>
    <scope>NUCLEOTIDE SEQUENCE [LARGE SCALE GENOMIC DNA]</scope>
    <source>
        <strain evidence="2 3">SS14</strain>
    </source>
</reference>
<dbReference type="Proteomes" id="UP000054279">
    <property type="component" value="Unassembled WGS sequence"/>
</dbReference>
<dbReference type="HOGENOM" id="CLU_584178_0_0_1"/>
<protein>
    <submittedName>
        <fullName evidence="2">Uncharacterized protein</fullName>
    </submittedName>
</protein>
<sequence length="468" mass="52124">MPKHTHASAHVSARNKAPPPLPVTPKKPKGRTANDEHSPSRSVGLPNTPVSQPRSNGKRSRKNDEVTIILSEAVSVKVRKGRKNVIIKEESKDDEVYNKPLAIEEAEEIDNNDTVSDVSVTYHCDPDQRYGGKFEEEEEEDDEEDEMDTNIDWPSSDKNKDHDISSISGVKKVEDNVINQKDKPKGKSYVTNKKQILLAPPGTKWFMGELCDEAMAEYLKKPPNKCAVMSGLIELLNPSHKQLLMGYMTVKWAKPISWMSDIELRTWDYTDFIDSVPKEWLNDFLQHPIHGRLLVNLGHWPSAPRYWKTRSNGTVFSSGDGSGVASYLVENEYDGRAIMCLTLGGVGSCRLIQHSTIEYKGESKIIRQIGIHPMSGELELFVRSAADIFNLQSVRLNVFKNTLIVGTKSVKKLKGDNPVDSSSSKGCFASSNWSLSKNGSNVSAPKSNFALLGSIEVPIYHSMALDID</sequence>
<feature type="region of interest" description="Disordered" evidence="1">
    <location>
        <begin position="1"/>
        <end position="66"/>
    </location>
</feature>
<name>A0A0C9V2P0_SPHS4</name>
<keyword evidence="3" id="KW-1185">Reference proteome</keyword>
<dbReference type="EMBL" id="KN837184">
    <property type="protein sequence ID" value="KIJ35902.1"/>
    <property type="molecule type" value="Genomic_DNA"/>
</dbReference>
<evidence type="ECO:0000313" key="2">
    <source>
        <dbReference type="EMBL" id="KIJ35902.1"/>
    </source>
</evidence>
<feature type="compositionally biased region" description="Basic and acidic residues" evidence="1">
    <location>
        <begin position="155"/>
        <end position="164"/>
    </location>
</feature>
<feature type="compositionally biased region" description="Basic and acidic residues" evidence="1">
    <location>
        <begin position="124"/>
        <end position="134"/>
    </location>
</feature>
<feature type="compositionally biased region" description="Acidic residues" evidence="1">
    <location>
        <begin position="135"/>
        <end position="149"/>
    </location>
</feature>
<evidence type="ECO:0000256" key="1">
    <source>
        <dbReference type="SAM" id="MobiDB-lite"/>
    </source>
</evidence>
<evidence type="ECO:0000313" key="3">
    <source>
        <dbReference type="Proteomes" id="UP000054279"/>
    </source>
</evidence>
<dbReference type="AlphaFoldDB" id="A0A0C9V2P0"/>
<accession>A0A0C9V2P0</accession>
<feature type="region of interest" description="Disordered" evidence="1">
    <location>
        <begin position="122"/>
        <end position="166"/>
    </location>
</feature>